<name>A0ABP5IQI6_9ACTN</name>
<organism evidence="1 2">
    <name type="scientific">Nocardioides furvisabuli</name>
    <dbReference type="NCBI Taxonomy" id="375542"/>
    <lineage>
        <taxon>Bacteria</taxon>
        <taxon>Bacillati</taxon>
        <taxon>Actinomycetota</taxon>
        <taxon>Actinomycetes</taxon>
        <taxon>Propionibacteriales</taxon>
        <taxon>Nocardioidaceae</taxon>
        <taxon>Nocardioides</taxon>
    </lineage>
</organism>
<comment type="caution">
    <text evidence="1">The sequence shown here is derived from an EMBL/GenBank/DDBJ whole genome shotgun (WGS) entry which is preliminary data.</text>
</comment>
<accession>A0ABP5IQI6</accession>
<dbReference type="Proteomes" id="UP001501161">
    <property type="component" value="Unassembled WGS sequence"/>
</dbReference>
<dbReference type="EMBL" id="BAAAMQ010000009">
    <property type="protein sequence ID" value="GAA2102646.1"/>
    <property type="molecule type" value="Genomic_DNA"/>
</dbReference>
<gene>
    <name evidence="1" type="ORF">GCM10009726_13700</name>
</gene>
<evidence type="ECO:0000313" key="2">
    <source>
        <dbReference type="Proteomes" id="UP001501161"/>
    </source>
</evidence>
<evidence type="ECO:0000313" key="1">
    <source>
        <dbReference type="EMBL" id="GAA2102646.1"/>
    </source>
</evidence>
<protein>
    <submittedName>
        <fullName evidence="1">Uncharacterized protein</fullName>
    </submittedName>
</protein>
<keyword evidence="2" id="KW-1185">Reference proteome</keyword>
<reference evidence="2" key="1">
    <citation type="journal article" date="2019" name="Int. J. Syst. Evol. Microbiol.">
        <title>The Global Catalogue of Microorganisms (GCM) 10K type strain sequencing project: providing services to taxonomists for standard genome sequencing and annotation.</title>
        <authorList>
            <consortium name="The Broad Institute Genomics Platform"/>
            <consortium name="The Broad Institute Genome Sequencing Center for Infectious Disease"/>
            <person name="Wu L."/>
            <person name="Ma J."/>
        </authorList>
    </citation>
    <scope>NUCLEOTIDE SEQUENCE [LARGE SCALE GENOMIC DNA]</scope>
    <source>
        <strain evidence="2">JCM 13813</strain>
    </source>
</reference>
<sequence length="60" mass="6463">MRQWGRAILGEQKVNGRCHMSKHSMTGAPVCTWVSVTDASGRTHLEARWSVAPTAQAAAA</sequence>
<proteinExistence type="predicted"/>